<comment type="caution">
    <text evidence="1">The sequence shown here is derived from an EMBL/GenBank/DDBJ whole genome shotgun (WGS) entry which is preliminary data.</text>
</comment>
<protein>
    <recommendedName>
        <fullName evidence="3">DUF370 domain-containing protein</fullName>
    </recommendedName>
</protein>
<sequence>MFIHIGNGNVIRTKEIVAIIDCNLLSSSSIVDEMIEAWEKIKKVSGPRKNAKSIMLTEDHVYFSSLSVSTLKKRSSMISTINKLDDYSDELSI</sequence>
<evidence type="ECO:0008006" key="3">
    <source>
        <dbReference type="Google" id="ProtNLM"/>
    </source>
</evidence>
<reference evidence="1 2" key="1">
    <citation type="submission" date="2023-02" db="EMBL/GenBank/DDBJ databases">
        <title>Oceanobacillus kimchii IFOP_LL358 isolated form Alexandrium catenella lab strain.</title>
        <authorList>
            <person name="Gajardo G."/>
            <person name="Ueki S."/>
            <person name="Maruyama F."/>
        </authorList>
    </citation>
    <scope>NUCLEOTIDE SEQUENCE [LARGE SCALE GENOMIC DNA]</scope>
    <source>
        <strain evidence="1 2">IFOP_LL358</strain>
    </source>
</reference>
<evidence type="ECO:0000313" key="2">
    <source>
        <dbReference type="Proteomes" id="UP001275436"/>
    </source>
</evidence>
<evidence type="ECO:0000313" key="1">
    <source>
        <dbReference type="EMBL" id="GLO64221.1"/>
    </source>
</evidence>
<dbReference type="NCBIfam" id="NF046065">
    <property type="entry name" value="MtxRegRemB"/>
    <property type="match status" value="1"/>
</dbReference>
<dbReference type="Proteomes" id="UP001275436">
    <property type="component" value="Unassembled WGS sequence"/>
</dbReference>
<gene>
    <name evidence="1" type="ORF">MACH08_00050</name>
</gene>
<dbReference type="EMBL" id="BSKO01000001">
    <property type="protein sequence ID" value="GLO64221.1"/>
    <property type="molecule type" value="Genomic_DNA"/>
</dbReference>
<name>A0ABQ5TCD6_9BACI</name>
<proteinExistence type="predicted"/>
<accession>A0ABQ5TCD6</accession>
<dbReference type="InterPro" id="IPR007169">
    <property type="entry name" value="RemA-like"/>
</dbReference>
<organism evidence="1 2">
    <name type="scientific">Oceanobacillus kimchii</name>
    <dbReference type="NCBI Taxonomy" id="746691"/>
    <lineage>
        <taxon>Bacteria</taxon>
        <taxon>Bacillati</taxon>
        <taxon>Bacillota</taxon>
        <taxon>Bacilli</taxon>
        <taxon>Bacillales</taxon>
        <taxon>Bacillaceae</taxon>
        <taxon>Oceanobacillus</taxon>
    </lineage>
</organism>
<dbReference type="RefSeq" id="WP_017798767.1">
    <property type="nucleotide sequence ID" value="NZ_BSKO01000001.1"/>
</dbReference>
<keyword evidence="2" id="KW-1185">Reference proteome</keyword>
<dbReference type="Pfam" id="PF04025">
    <property type="entry name" value="RemA-like"/>
    <property type="match status" value="1"/>
</dbReference>